<protein>
    <recommendedName>
        <fullName evidence="1">Lcl C-terminal domain-containing protein</fullName>
    </recommendedName>
</protein>
<dbReference type="PROSITE" id="PS51257">
    <property type="entry name" value="PROKAR_LIPOPROTEIN"/>
    <property type="match status" value="1"/>
</dbReference>
<evidence type="ECO:0000259" key="1">
    <source>
        <dbReference type="Pfam" id="PF07603"/>
    </source>
</evidence>
<reference evidence="2 3" key="1">
    <citation type="submission" date="2020-08" db="EMBL/GenBank/DDBJ databases">
        <title>Genomic Encyclopedia of Type Strains, Phase IV (KMG-IV): sequencing the most valuable type-strain genomes for metagenomic binning, comparative biology and taxonomic classification.</title>
        <authorList>
            <person name="Goeker M."/>
        </authorList>
    </citation>
    <scope>NUCLEOTIDE SEQUENCE [LARGE SCALE GENOMIC DNA]</scope>
    <source>
        <strain evidence="2 3">DSM 22071</strain>
    </source>
</reference>
<dbReference type="AlphaFoldDB" id="A0A7W8DHR6"/>
<dbReference type="Proteomes" id="UP000528322">
    <property type="component" value="Unassembled WGS sequence"/>
</dbReference>
<dbReference type="Pfam" id="PF07603">
    <property type="entry name" value="Lcl_C"/>
    <property type="match status" value="1"/>
</dbReference>
<dbReference type="InterPro" id="IPR011460">
    <property type="entry name" value="Lcl_C"/>
</dbReference>
<evidence type="ECO:0000313" key="3">
    <source>
        <dbReference type="Proteomes" id="UP000528322"/>
    </source>
</evidence>
<evidence type="ECO:0000313" key="2">
    <source>
        <dbReference type="EMBL" id="MBB5022578.1"/>
    </source>
</evidence>
<organism evidence="2 3">
    <name type="scientific">Desulfurispira natronophila</name>
    <dbReference type="NCBI Taxonomy" id="682562"/>
    <lineage>
        <taxon>Bacteria</taxon>
        <taxon>Pseudomonadati</taxon>
        <taxon>Chrysiogenota</taxon>
        <taxon>Chrysiogenia</taxon>
        <taxon>Chrysiogenales</taxon>
        <taxon>Chrysiogenaceae</taxon>
        <taxon>Desulfurispira</taxon>
    </lineage>
</organism>
<sequence length="1004" mass="111111">MRAITLLTALIFTLVGCSEMLPESAGNASARVNIGVKQPTEVGQKNRVESAFIDNRTKTLDILLFEFPFGSYDDIVKLRRCIEHAWTMSGSEMYHGGGDIITPDIRSECNVPGVIGDDGIFSLDLSPVKQATIVLSDSAASNATINNLEPGTYMVAVVQADADDQIMSKVRSYVTLEPGNNNVTINLLYGHWHFDNPIELQLLHKYDFFQDEADEADRITLGDSPASTWGLDPGSHLTGIYLHQTEDIHDEIYFDDHTYHSHPWHLFEQYHIADMRFQGLLDRHPMYLLFEGGEIQANAPAFIMQQFTNGANSHKIAPGELFTWSGSEPYHHFGLVFYGADGTPYLNTLASTPLGITDSAEIGGTYLDHYWVVEDLSEPGHPVIELNMTAMSHNVIPFDGTHAVLQELAGLDSGEVLSGTLVEFFSTDFNGEGGIVDPIMVPDIVFDPEQGFTTASTRPQQPTAFSKAHLNQILQQQLMLQRAENELGVGRVHTASAKSAPKCFTSYTHARHAWLLYRYDGTKWVPGTEVGGEFEPLPVGSPVDAEGSEVGTRTEVCLHPYVLTAQQSGSIGSPGDYPIEVDCSAGDCDWIPSGTFAFPDDGGFSLNDPYVRLVPEDFQCEPGDNSPTCYDNIVCSIDPLTGNFGGEYGTCYVFSNDLAATEDAVANSTDFQLILFDNDGREVPNHHYEDTVYLMMYDFIPGETLGGVIVVEFNGNRHDISVAESFLFNFYHEYPSSKTTYLSLQNTPIFRYTETWDPSEVLFKYIGSDLLPLSSGTLDTVASLTGNPYQDIHKTHWVYFGSGPLVFSNPPDTYDVNIHWFSDIPMFAPLNDTGISTCVTYDGTSFGTSDCTVGPAIPLQDAYYGTYSFAFEKIDESGDVLPEAEPDWDCVRDNASGLLWQADGNQNGFWGDFPLPEPGFCGCEKWRVPAREELRSLIDYQKLLDDEAPAISDDFFPDSIMSFYWSSTGSETHAWAVCFGTGMEEFKERIGTETWGYRAVCAPY</sequence>
<keyword evidence="3" id="KW-1185">Reference proteome</keyword>
<dbReference type="EMBL" id="JACHID010000012">
    <property type="protein sequence ID" value="MBB5022578.1"/>
    <property type="molecule type" value="Genomic_DNA"/>
</dbReference>
<name>A0A7W8DHR6_9BACT</name>
<proteinExistence type="predicted"/>
<feature type="domain" description="Lcl C-terminal" evidence="1">
    <location>
        <begin position="890"/>
        <end position="989"/>
    </location>
</feature>
<gene>
    <name evidence="2" type="ORF">HNR37_001916</name>
</gene>
<accession>A0A7W8DHR6</accession>
<dbReference type="RefSeq" id="WP_183733331.1">
    <property type="nucleotide sequence ID" value="NZ_JACHID010000012.1"/>
</dbReference>
<comment type="caution">
    <text evidence="2">The sequence shown here is derived from an EMBL/GenBank/DDBJ whole genome shotgun (WGS) entry which is preliminary data.</text>
</comment>